<keyword evidence="3" id="KW-1185">Reference proteome</keyword>
<accession>A0A480A2P6</accession>
<evidence type="ECO:0000313" key="3">
    <source>
        <dbReference type="Proteomes" id="UP000300142"/>
    </source>
</evidence>
<feature type="compositionally biased region" description="Polar residues" evidence="1">
    <location>
        <begin position="68"/>
        <end position="85"/>
    </location>
</feature>
<dbReference type="Proteomes" id="UP000300142">
    <property type="component" value="Unassembled WGS sequence"/>
</dbReference>
<sequence>MSSQLCPGQSLIDRKIDAENFELLTSKLKGQVDQITCPFIVRSQESGGRSQKAGGRGQEEVDNPVPSPQSLTLSKNLSSSGDTSTRGKVFIANFCQYNF</sequence>
<comment type="caution">
    <text evidence="2">The sequence shown here is derived from an EMBL/GenBank/DDBJ whole genome shotgun (WGS) entry which is preliminary data.</text>
</comment>
<proteinExistence type="predicted"/>
<evidence type="ECO:0000313" key="2">
    <source>
        <dbReference type="EMBL" id="GCL37798.1"/>
    </source>
</evidence>
<dbReference type="EMBL" id="BJCE01000098">
    <property type="protein sequence ID" value="GCL37798.1"/>
    <property type="molecule type" value="Genomic_DNA"/>
</dbReference>
<name>A0A480A2P6_9CYAN</name>
<feature type="region of interest" description="Disordered" evidence="1">
    <location>
        <begin position="43"/>
        <end position="85"/>
    </location>
</feature>
<evidence type="ECO:0000256" key="1">
    <source>
        <dbReference type="SAM" id="MobiDB-lite"/>
    </source>
</evidence>
<reference evidence="3" key="1">
    <citation type="submission" date="2019-02" db="EMBL/GenBank/DDBJ databases">
        <title>Draft genome sequence of Sphaerospermopsis reniformis NIES-1949.</title>
        <authorList>
            <person name="Yamaguchi H."/>
            <person name="Suzuki S."/>
            <person name="Kawachi M."/>
        </authorList>
    </citation>
    <scope>NUCLEOTIDE SEQUENCE [LARGE SCALE GENOMIC DNA]</scope>
    <source>
        <strain evidence="3">NIES-1949</strain>
    </source>
</reference>
<dbReference type="AlphaFoldDB" id="A0A480A2P6"/>
<protein>
    <submittedName>
        <fullName evidence="2">Uncharacterized protein</fullName>
    </submittedName>
</protein>
<gene>
    <name evidence="2" type="ORF">SR1949_29100</name>
</gene>
<organism evidence="2 3">
    <name type="scientific">Sphaerospermopsis reniformis</name>
    <dbReference type="NCBI Taxonomy" id="531300"/>
    <lineage>
        <taxon>Bacteria</taxon>
        <taxon>Bacillati</taxon>
        <taxon>Cyanobacteriota</taxon>
        <taxon>Cyanophyceae</taxon>
        <taxon>Nostocales</taxon>
        <taxon>Aphanizomenonaceae</taxon>
        <taxon>Sphaerospermopsis</taxon>
    </lineage>
</organism>